<dbReference type="Pfam" id="PF00291">
    <property type="entry name" value="PALP"/>
    <property type="match status" value="1"/>
</dbReference>
<dbReference type="InterPro" id="IPR050147">
    <property type="entry name" value="Ser/Thr_Dehydratase"/>
</dbReference>
<sequence length="312" mass="32124">MPAPLPVTPDLIREAAARIRGFVRETPVLRPGLGCFGLDLELTLKLEHLQHGGSFKARGAFNTLLSQPVPAVGVIAASGGNHGIAVALAAQRLGAQAEIFVPAAAPAAKVERLRGLGATVHLHGANYAEALAASQQRAAETGALTVHAYDQESVLAGQGTLAQEWEQQAQLDTVLVAVGGGGLIGGMAAWYAGRVKVVAVEPFTAPTLFAARQAGQPVDVAVGGVAADSLGSRRIGELAFPVTQQHVATVVQVDDEAILSARRALWQQCRLLVETGGATALAALLSGQYQPQPGERVGVLLCGANTDPATLM</sequence>
<dbReference type="SUPFAM" id="SSF53686">
    <property type="entry name" value="Tryptophan synthase beta subunit-like PLP-dependent enzymes"/>
    <property type="match status" value="1"/>
</dbReference>
<organism evidence="6 7">
    <name type="scientific">Leeia aquatica</name>
    <dbReference type="NCBI Taxonomy" id="2725557"/>
    <lineage>
        <taxon>Bacteria</taxon>
        <taxon>Pseudomonadati</taxon>
        <taxon>Pseudomonadota</taxon>
        <taxon>Betaproteobacteria</taxon>
        <taxon>Neisseriales</taxon>
        <taxon>Leeiaceae</taxon>
        <taxon>Leeia</taxon>
    </lineage>
</organism>
<dbReference type="GO" id="GO:0006567">
    <property type="term" value="P:L-threonine catabolic process"/>
    <property type="evidence" value="ECO:0007669"/>
    <property type="project" value="TreeGrafter"/>
</dbReference>
<accession>A0A847SBH7</accession>
<dbReference type="InterPro" id="IPR036052">
    <property type="entry name" value="TrpB-like_PALP_sf"/>
</dbReference>
<dbReference type="PROSITE" id="PS00165">
    <property type="entry name" value="DEHYDRATASE_SER_THR"/>
    <property type="match status" value="1"/>
</dbReference>
<dbReference type="GO" id="GO:0009097">
    <property type="term" value="P:isoleucine biosynthetic process"/>
    <property type="evidence" value="ECO:0007669"/>
    <property type="project" value="TreeGrafter"/>
</dbReference>
<protein>
    <submittedName>
        <fullName evidence="6">Threonine/serine dehydratase</fullName>
    </submittedName>
</protein>
<keyword evidence="4" id="KW-0456">Lyase</keyword>
<dbReference type="EMBL" id="JABAIM010000001">
    <property type="protein sequence ID" value="NLR74876.1"/>
    <property type="molecule type" value="Genomic_DNA"/>
</dbReference>
<name>A0A847SBH7_9NEIS</name>
<evidence type="ECO:0000313" key="6">
    <source>
        <dbReference type="EMBL" id="NLR74876.1"/>
    </source>
</evidence>
<dbReference type="FunFam" id="3.40.50.1100:FF:000005">
    <property type="entry name" value="Threonine dehydratase catabolic"/>
    <property type="match status" value="1"/>
</dbReference>
<dbReference type="InterPro" id="IPR000634">
    <property type="entry name" value="Ser/Thr_deHydtase_PyrdxlP-BS"/>
</dbReference>
<reference evidence="6 7" key="1">
    <citation type="submission" date="2020-04" db="EMBL/GenBank/DDBJ databases">
        <title>Draft genome of Leeia sp. IMCC25680.</title>
        <authorList>
            <person name="Song J."/>
            <person name="Cho J.-C."/>
        </authorList>
    </citation>
    <scope>NUCLEOTIDE SEQUENCE [LARGE SCALE GENOMIC DNA]</scope>
    <source>
        <strain evidence="6 7">IMCC25680</strain>
    </source>
</reference>
<evidence type="ECO:0000256" key="1">
    <source>
        <dbReference type="ARBA" id="ARBA00001933"/>
    </source>
</evidence>
<dbReference type="PANTHER" id="PTHR48078">
    <property type="entry name" value="THREONINE DEHYDRATASE, MITOCHONDRIAL-RELATED"/>
    <property type="match status" value="1"/>
</dbReference>
<dbReference type="GO" id="GO:0004794">
    <property type="term" value="F:threonine deaminase activity"/>
    <property type="evidence" value="ECO:0007669"/>
    <property type="project" value="TreeGrafter"/>
</dbReference>
<dbReference type="GO" id="GO:0003941">
    <property type="term" value="F:L-serine ammonia-lyase activity"/>
    <property type="evidence" value="ECO:0007669"/>
    <property type="project" value="TreeGrafter"/>
</dbReference>
<gene>
    <name evidence="6" type="ORF">HF682_06865</name>
</gene>
<evidence type="ECO:0000256" key="4">
    <source>
        <dbReference type="ARBA" id="ARBA00023239"/>
    </source>
</evidence>
<dbReference type="Gene3D" id="3.40.50.1100">
    <property type="match status" value="2"/>
</dbReference>
<dbReference type="NCBIfam" id="NF006094">
    <property type="entry name" value="PRK08246.1"/>
    <property type="match status" value="1"/>
</dbReference>
<dbReference type="InterPro" id="IPR001926">
    <property type="entry name" value="TrpB-like_PALP"/>
</dbReference>
<evidence type="ECO:0000313" key="7">
    <source>
        <dbReference type="Proteomes" id="UP000587991"/>
    </source>
</evidence>
<comment type="caution">
    <text evidence="6">The sequence shown here is derived from an EMBL/GenBank/DDBJ whole genome shotgun (WGS) entry which is preliminary data.</text>
</comment>
<keyword evidence="3" id="KW-0663">Pyridoxal phosphate</keyword>
<comment type="cofactor">
    <cofactor evidence="1">
        <name>pyridoxal 5'-phosphate</name>
        <dbReference type="ChEBI" id="CHEBI:597326"/>
    </cofactor>
</comment>
<dbReference type="RefSeq" id="WP_168876455.1">
    <property type="nucleotide sequence ID" value="NZ_JABAIM010000001.1"/>
</dbReference>
<dbReference type="Proteomes" id="UP000587991">
    <property type="component" value="Unassembled WGS sequence"/>
</dbReference>
<evidence type="ECO:0000256" key="2">
    <source>
        <dbReference type="ARBA" id="ARBA00010869"/>
    </source>
</evidence>
<evidence type="ECO:0000259" key="5">
    <source>
        <dbReference type="Pfam" id="PF00291"/>
    </source>
</evidence>
<comment type="similarity">
    <text evidence="2">Belongs to the serine/threonine dehydratase family.</text>
</comment>
<dbReference type="AlphaFoldDB" id="A0A847SBH7"/>
<dbReference type="PANTHER" id="PTHR48078:SF6">
    <property type="entry name" value="L-THREONINE DEHYDRATASE CATABOLIC TDCB"/>
    <property type="match status" value="1"/>
</dbReference>
<proteinExistence type="inferred from homology"/>
<feature type="domain" description="Tryptophan synthase beta chain-like PALP" evidence="5">
    <location>
        <begin position="21"/>
        <end position="303"/>
    </location>
</feature>
<dbReference type="GO" id="GO:0006565">
    <property type="term" value="P:L-serine catabolic process"/>
    <property type="evidence" value="ECO:0007669"/>
    <property type="project" value="TreeGrafter"/>
</dbReference>
<evidence type="ECO:0000256" key="3">
    <source>
        <dbReference type="ARBA" id="ARBA00022898"/>
    </source>
</evidence>
<keyword evidence="7" id="KW-1185">Reference proteome</keyword>
<dbReference type="GO" id="GO:0030170">
    <property type="term" value="F:pyridoxal phosphate binding"/>
    <property type="evidence" value="ECO:0007669"/>
    <property type="project" value="InterPro"/>
</dbReference>